<proteinExistence type="predicted"/>
<name>A0ACC0VLW7_9STRA</name>
<accession>A0ACC0VLW7</accession>
<evidence type="ECO:0000313" key="1">
    <source>
        <dbReference type="EMBL" id="KAI9907449.1"/>
    </source>
</evidence>
<dbReference type="EMBL" id="CM047587">
    <property type="protein sequence ID" value="KAI9907449.1"/>
    <property type="molecule type" value="Genomic_DNA"/>
</dbReference>
<evidence type="ECO:0000313" key="2">
    <source>
        <dbReference type="Proteomes" id="UP001163321"/>
    </source>
</evidence>
<comment type="caution">
    <text evidence="1">The sequence shown here is derived from an EMBL/GenBank/DDBJ whole genome shotgun (WGS) entry which is preliminary data.</text>
</comment>
<reference evidence="1 2" key="1">
    <citation type="journal article" date="2022" name="bioRxiv">
        <title>The genome of the oomycete Peronosclerospora sorghi, a cosmopolitan pathogen of maize and sorghum, is inflated with dispersed pseudogenes.</title>
        <authorList>
            <person name="Fletcher K."/>
            <person name="Martin F."/>
            <person name="Isakeit T."/>
            <person name="Cavanaugh K."/>
            <person name="Magill C."/>
            <person name="Michelmore R."/>
        </authorList>
    </citation>
    <scope>NUCLEOTIDE SEQUENCE [LARGE SCALE GENOMIC DNA]</scope>
    <source>
        <strain evidence="1">P6</strain>
    </source>
</reference>
<sequence length="111" mass="12844">MAAKFCLQLEMVVLPGKRDIMVNDAAVRSVMKILSGALQRNTEGSFRCIYKLELDWCAGSQQEEMFIEVKFPVRIIDDNDRESDEEDEEMDLWHLVDPDDELIAMDEVDED</sequence>
<organism evidence="1 2">
    <name type="scientific">Peronosclerospora sorghi</name>
    <dbReference type="NCBI Taxonomy" id="230839"/>
    <lineage>
        <taxon>Eukaryota</taxon>
        <taxon>Sar</taxon>
        <taxon>Stramenopiles</taxon>
        <taxon>Oomycota</taxon>
        <taxon>Peronosporomycetes</taxon>
        <taxon>Peronosporales</taxon>
        <taxon>Peronosporaceae</taxon>
        <taxon>Peronosclerospora</taxon>
    </lineage>
</organism>
<keyword evidence="2" id="KW-1185">Reference proteome</keyword>
<protein>
    <submittedName>
        <fullName evidence="1">Uncharacterized protein</fullName>
    </submittedName>
</protein>
<gene>
    <name evidence="1" type="ORF">PsorP6_004541</name>
</gene>
<dbReference type="Proteomes" id="UP001163321">
    <property type="component" value="Chromosome 8"/>
</dbReference>